<dbReference type="RefSeq" id="WP_085230389.1">
    <property type="nucleotide sequence ID" value="NZ_BSQD01000026.1"/>
</dbReference>
<dbReference type="Proteomes" id="UP000192911">
    <property type="component" value="Unassembled WGS sequence"/>
</dbReference>
<evidence type="ECO:0000313" key="3">
    <source>
        <dbReference type="Proteomes" id="UP000192911"/>
    </source>
</evidence>
<sequence>MKKRLFVAALLLVAGAMLCAPRSPAYADAVRPSSTSSACSIPTDLPDGAHSLEHLAWQLFVAANCASGNPGLPLAWETWPEQTCLTSGGRDCAGKAGRQRLHASVLAAKGRDLPALCQEMTTEKNAIDSAFLPFIPKNLSSNPLFCEEVHVNQAEADFITSPPGRNIKYSLQTLPGQRDFIRSNGPLSLPSSAIEVKADWLPSTSINPAFTCDKISNEFYVEKIGDECYALVGLHFTSKVRPNWVWATFEPQSTATNPNRCNPKLYSNCSDQWGSLSSSTGGKTGMTEDLRTLMDAAALRRAFYNYRLVGVQADYVDSDGKAIRLGNSFTEFNAQVLPQQSSCITCHSYASFTSNANPIVENPNFGAFPGTPAIGKPAALDGWSRQDFSWLLGIMPPNGTVGAGTSGKK</sequence>
<name>A0A1X7H2S5_TRICW</name>
<dbReference type="GeneID" id="95550833"/>
<keyword evidence="1" id="KW-0732">Signal</keyword>
<reference evidence="3" key="1">
    <citation type="submission" date="2017-04" db="EMBL/GenBank/DDBJ databases">
        <authorList>
            <person name="Varghese N."/>
            <person name="Submissions S."/>
        </authorList>
    </citation>
    <scope>NUCLEOTIDE SEQUENCE [LARGE SCALE GENOMIC DNA]</scope>
    <source>
        <strain evidence="3">Ballard 720</strain>
    </source>
</reference>
<feature type="signal peptide" evidence="1">
    <location>
        <begin position="1"/>
        <end position="27"/>
    </location>
</feature>
<dbReference type="STRING" id="28094.SAMN06295900_120124"/>
<accession>A0A1X7H2S5</accession>
<gene>
    <name evidence="2" type="ORF">SAMN06295900_120124</name>
</gene>
<proteinExistence type="predicted"/>
<evidence type="ECO:0000256" key="1">
    <source>
        <dbReference type="SAM" id="SignalP"/>
    </source>
</evidence>
<protein>
    <recommendedName>
        <fullName evidence="4">Cytochrome c domain-containing protein</fullName>
    </recommendedName>
</protein>
<dbReference type="EMBL" id="FXAH01000020">
    <property type="protein sequence ID" value="SMF78651.1"/>
    <property type="molecule type" value="Genomic_DNA"/>
</dbReference>
<keyword evidence="3" id="KW-1185">Reference proteome</keyword>
<feature type="chain" id="PRO_5012530307" description="Cytochrome c domain-containing protein" evidence="1">
    <location>
        <begin position="28"/>
        <end position="409"/>
    </location>
</feature>
<dbReference type="OrthoDB" id="280897at2"/>
<dbReference type="AlphaFoldDB" id="A0A1X7H2S5"/>
<evidence type="ECO:0008006" key="4">
    <source>
        <dbReference type="Google" id="ProtNLM"/>
    </source>
</evidence>
<evidence type="ECO:0000313" key="2">
    <source>
        <dbReference type="EMBL" id="SMF78651.1"/>
    </source>
</evidence>
<organism evidence="2 3">
    <name type="scientific">Trinickia caryophylli</name>
    <name type="common">Paraburkholderia caryophylli</name>
    <dbReference type="NCBI Taxonomy" id="28094"/>
    <lineage>
        <taxon>Bacteria</taxon>
        <taxon>Pseudomonadati</taxon>
        <taxon>Pseudomonadota</taxon>
        <taxon>Betaproteobacteria</taxon>
        <taxon>Burkholderiales</taxon>
        <taxon>Burkholderiaceae</taxon>
        <taxon>Trinickia</taxon>
    </lineage>
</organism>